<gene>
    <name evidence="4" type="primary">rpmI</name>
    <name evidence="6" type="ORF">A2628_01115</name>
</gene>
<dbReference type="GO" id="GO:0005840">
    <property type="term" value="C:ribosome"/>
    <property type="evidence" value="ECO:0007669"/>
    <property type="project" value="UniProtKB-KW"/>
</dbReference>
<dbReference type="Gene3D" id="4.10.410.60">
    <property type="match status" value="1"/>
</dbReference>
<dbReference type="InterPro" id="IPR001706">
    <property type="entry name" value="Ribosomal_bL35"/>
</dbReference>
<dbReference type="AlphaFoldDB" id="A0A1F7YLB2"/>
<organism evidence="6 7">
    <name type="scientific">Candidatus Woesebacteria bacterium RIFCSPHIGHO2_01_FULL_40_22</name>
    <dbReference type="NCBI Taxonomy" id="1802499"/>
    <lineage>
        <taxon>Bacteria</taxon>
        <taxon>Candidatus Woeseibacteriota</taxon>
    </lineage>
</organism>
<name>A0A1F7YLB2_9BACT</name>
<dbReference type="Pfam" id="PF01632">
    <property type="entry name" value="Ribosomal_L35p"/>
    <property type="match status" value="1"/>
</dbReference>
<evidence type="ECO:0000313" key="6">
    <source>
        <dbReference type="EMBL" id="OGM27388.1"/>
    </source>
</evidence>
<dbReference type="InterPro" id="IPR021137">
    <property type="entry name" value="Ribosomal_bL35-like"/>
</dbReference>
<dbReference type="EMBL" id="MGGL01000004">
    <property type="protein sequence ID" value="OGM27388.1"/>
    <property type="molecule type" value="Genomic_DNA"/>
</dbReference>
<comment type="caution">
    <text evidence="6">The sequence shown here is derived from an EMBL/GenBank/DDBJ whole genome shotgun (WGS) entry which is preliminary data.</text>
</comment>
<protein>
    <recommendedName>
        <fullName evidence="4">Large ribosomal subunit protein bL35</fullName>
    </recommendedName>
</protein>
<evidence type="ECO:0000256" key="3">
    <source>
        <dbReference type="ARBA" id="ARBA00023274"/>
    </source>
</evidence>
<evidence type="ECO:0000256" key="4">
    <source>
        <dbReference type="HAMAP-Rule" id="MF_00514"/>
    </source>
</evidence>
<dbReference type="GO" id="GO:0003735">
    <property type="term" value="F:structural constituent of ribosome"/>
    <property type="evidence" value="ECO:0007669"/>
    <property type="project" value="InterPro"/>
</dbReference>
<keyword evidence="2 4" id="KW-0689">Ribosomal protein</keyword>
<dbReference type="Proteomes" id="UP000179221">
    <property type="component" value="Unassembled WGS sequence"/>
</dbReference>
<proteinExistence type="inferred from homology"/>
<dbReference type="InterPro" id="IPR037229">
    <property type="entry name" value="Ribosomal_bL35_sf"/>
</dbReference>
<dbReference type="GO" id="GO:1990904">
    <property type="term" value="C:ribonucleoprotein complex"/>
    <property type="evidence" value="ECO:0007669"/>
    <property type="project" value="UniProtKB-KW"/>
</dbReference>
<accession>A0A1F7YLB2</accession>
<dbReference type="HAMAP" id="MF_00514">
    <property type="entry name" value="Ribosomal_bL35"/>
    <property type="match status" value="1"/>
</dbReference>
<evidence type="ECO:0000256" key="2">
    <source>
        <dbReference type="ARBA" id="ARBA00022980"/>
    </source>
</evidence>
<comment type="similarity">
    <text evidence="1 4 5">Belongs to the bacterial ribosomal protein bL35 family.</text>
</comment>
<dbReference type="NCBIfam" id="TIGR00001">
    <property type="entry name" value="rpmI_bact"/>
    <property type="match status" value="1"/>
</dbReference>
<evidence type="ECO:0000256" key="1">
    <source>
        <dbReference type="ARBA" id="ARBA00006598"/>
    </source>
</evidence>
<dbReference type="SUPFAM" id="SSF143034">
    <property type="entry name" value="L35p-like"/>
    <property type="match status" value="1"/>
</dbReference>
<evidence type="ECO:0000313" key="7">
    <source>
        <dbReference type="Proteomes" id="UP000179221"/>
    </source>
</evidence>
<sequence length="64" mass="7573">MGKQKTKKIITKRIRVTKKGKLLRHQGFRRHLNAKKSSKRKRALKKQIELTGYYAKKIKKALGR</sequence>
<dbReference type="PRINTS" id="PR00064">
    <property type="entry name" value="RIBOSOMALL35"/>
</dbReference>
<dbReference type="GO" id="GO:0006412">
    <property type="term" value="P:translation"/>
    <property type="evidence" value="ECO:0007669"/>
    <property type="project" value="UniProtKB-UniRule"/>
</dbReference>
<evidence type="ECO:0000256" key="5">
    <source>
        <dbReference type="RuleBase" id="RU000568"/>
    </source>
</evidence>
<reference evidence="6 7" key="1">
    <citation type="journal article" date="2016" name="Nat. Commun.">
        <title>Thousands of microbial genomes shed light on interconnected biogeochemical processes in an aquifer system.</title>
        <authorList>
            <person name="Anantharaman K."/>
            <person name="Brown C.T."/>
            <person name="Hug L.A."/>
            <person name="Sharon I."/>
            <person name="Castelle C.J."/>
            <person name="Probst A.J."/>
            <person name="Thomas B.C."/>
            <person name="Singh A."/>
            <person name="Wilkins M.J."/>
            <person name="Karaoz U."/>
            <person name="Brodie E.L."/>
            <person name="Williams K.H."/>
            <person name="Hubbard S.S."/>
            <person name="Banfield J.F."/>
        </authorList>
    </citation>
    <scope>NUCLEOTIDE SEQUENCE [LARGE SCALE GENOMIC DNA]</scope>
</reference>
<keyword evidence="3 4" id="KW-0687">Ribonucleoprotein</keyword>